<feature type="domain" description="DUF6194" evidence="1">
    <location>
        <begin position="11"/>
        <end position="146"/>
    </location>
</feature>
<sequence>MTDETPLSVPDILAFLTAAPLNAEQVDAGGNLFFFAPPPAGKPADHRLPFATLQISDEYDQASNLSRPGVFRLNIGVRRATFQALFASGDAAPHDFTALDTLLPHPVYAASSWLCILNPSRATFERLKPLLAEAYEQAAGRLARRQPKRS</sequence>
<dbReference type="InterPro" id="IPR045676">
    <property type="entry name" value="DUF6194"/>
</dbReference>
<reference evidence="2" key="2">
    <citation type="submission" date="2020-09" db="EMBL/GenBank/DDBJ databases">
        <authorList>
            <person name="Sun Q."/>
            <person name="Ohkuma M."/>
        </authorList>
    </citation>
    <scope>NUCLEOTIDE SEQUENCE</scope>
    <source>
        <strain evidence="2">JCM 31311</strain>
    </source>
</reference>
<protein>
    <recommendedName>
        <fullName evidence="1">DUF6194 domain-containing protein</fullName>
    </recommendedName>
</protein>
<name>A0A918FF18_9DEIO</name>
<keyword evidence="3" id="KW-1185">Reference proteome</keyword>
<evidence type="ECO:0000259" key="1">
    <source>
        <dbReference type="Pfam" id="PF19694"/>
    </source>
</evidence>
<dbReference type="Proteomes" id="UP000603865">
    <property type="component" value="Unassembled WGS sequence"/>
</dbReference>
<dbReference type="AlphaFoldDB" id="A0A918FF18"/>
<evidence type="ECO:0000313" key="3">
    <source>
        <dbReference type="Proteomes" id="UP000603865"/>
    </source>
</evidence>
<organism evidence="2 3">
    <name type="scientific">Deinococcus ruber</name>
    <dbReference type="NCBI Taxonomy" id="1848197"/>
    <lineage>
        <taxon>Bacteria</taxon>
        <taxon>Thermotogati</taxon>
        <taxon>Deinococcota</taxon>
        <taxon>Deinococci</taxon>
        <taxon>Deinococcales</taxon>
        <taxon>Deinococcaceae</taxon>
        <taxon>Deinococcus</taxon>
    </lineage>
</organism>
<dbReference type="EMBL" id="BMQL01000054">
    <property type="protein sequence ID" value="GGR32008.1"/>
    <property type="molecule type" value="Genomic_DNA"/>
</dbReference>
<accession>A0A918FF18</accession>
<reference evidence="2" key="1">
    <citation type="journal article" date="2014" name="Int. J. Syst. Evol. Microbiol.">
        <title>Complete genome sequence of Corynebacterium casei LMG S-19264T (=DSM 44701T), isolated from a smear-ripened cheese.</title>
        <authorList>
            <consortium name="US DOE Joint Genome Institute (JGI-PGF)"/>
            <person name="Walter F."/>
            <person name="Albersmeier A."/>
            <person name="Kalinowski J."/>
            <person name="Ruckert C."/>
        </authorList>
    </citation>
    <scope>NUCLEOTIDE SEQUENCE</scope>
    <source>
        <strain evidence="2">JCM 31311</strain>
    </source>
</reference>
<dbReference type="Pfam" id="PF19694">
    <property type="entry name" value="DUF6194"/>
    <property type="match status" value="1"/>
</dbReference>
<evidence type="ECO:0000313" key="2">
    <source>
        <dbReference type="EMBL" id="GGR32008.1"/>
    </source>
</evidence>
<proteinExistence type="predicted"/>
<gene>
    <name evidence="2" type="ORF">GCM10008957_48270</name>
</gene>
<comment type="caution">
    <text evidence="2">The sequence shown here is derived from an EMBL/GenBank/DDBJ whole genome shotgun (WGS) entry which is preliminary data.</text>
</comment>